<comment type="caution">
    <text evidence="8">The sequence shown here is derived from an EMBL/GenBank/DDBJ whole genome shotgun (WGS) entry which is preliminary data.</text>
</comment>
<evidence type="ECO:0000313" key="8">
    <source>
        <dbReference type="EMBL" id="GAA4232833.1"/>
    </source>
</evidence>
<evidence type="ECO:0000256" key="2">
    <source>
        <dbReference type="ARBA" id="ARBA00006275"/>
    </source>
</evidence>
<keyword evidence="5" id="KW-0998">Cell outer membrane</keyword>
<evidence type="ECO:0000259" key="6">
    <source>
        <dbReference type="Pfam" id="PF07980"/>
    </source>
</evidence>
<dbReference type="Proteomes" id="UP001501496">
    <property type="component" value="Unassembled WGS sequence"/>
</dbReference>
<dbReference type="SUPFAM" id="SSF48452">
    <property type="entry name" value="TPR-like"/>
    <property type="match status" value="1"/>
</dbReference>
<keyword evidence="9" id="KW-1185">Reference proteome</keyword>
<dbReference type="Pfam" id="PF14322">
    <property type="entry name" value="SusD-like_3"/>
    <property type="match status" value="1"/>
</dbReference>
<comment type="subcellular location">
    <subcellularLocation>
        <location evidence="1">Cell outer membrane</location>
    </subcellularLocation>
</comment>
<reference evidence="9" key="1">
    <citation type="journal article" date="2019" name="Int. J. Syst. Evol. Microbiol.">
        <title>The Global Catalogue of Microorganisms (GCM) 10K type strain sequencing project: providing services to taxonomists for standard genome sequencing and annotation.</title>
        <authorList>
            <consortium name="The Broad Institute Genomics Platform"/>
            <consortium name="The Broad Institute Genome Sequencing Center for Infectious Disease"/>
            <person name="Wu L."/>
            <person name="Ma J."/>
        </authorList>
    </citation>
    <scope>NUCLEOTIDE SEQUENCE [LARGE SCALE GENOMIC DNA]</scope>
    <source>
        <strain evidence="9">JCM 17630</strain>
    </source>
</reference>
<evidence type="ECO:0000259" key="7">
    <source>
        <dbReference type="Pfam" id="PF14322"/>
    </source>
</evidence>
<dbReference type="Gene3D" id="1.25.40.390">
    <property type="match status" value="1"/>
</dbReference>
<gene>
    <name evidence="8" type="ORF">GCM10022291_08450</name>
</gene>
<dbReference type="InterPro" id="IPR033985">
    <property type="entry name" value="SusD-like_N"/>
</dbReference>
<organism evidence="8 9">
    <name type="scientific">Postechiella marina</name>
    <dbReference type="NCBI Taxonomy" id="943941"/>
    <lineage>
        <taxon>Bacteria</taxon>
        <taxon>Pseudomonadati</taxon>
        <taxon>Bacteroidota</taxon>
        <taxon>Flavobacteriia</taxon>
        <taxon>Flavobacteriales</taxon>
        <taxon>Flavobacteriaceae</taxon>
        <taxon>Postechiella</taxon>
    </lineage>
</organism>
<feature type="domain" description="SusD-like N-terminal" evidence="7">
    <location>
        <begin position="93"/>
        <end position="234"/>
    </location>
</feature>
<evidence type="ECO:0000256" key="1">
    <source>
        <dbReference type="ARBA" id="ARBA00004442"/>
    </source>
</evidence>
<proteinExistence type="inferred from homology"/>
<dbReference type="Pfam" id="PF07980">
    <property type="entry name" value="SusD_RagB"/>
    <property type="match status" value="1"/>
</dbReference>
<evidence type="ECO:0000256" key="3">
    <source>
        <dbReference type="ARBA" id="ARBA00022729"/>
    </source>
</evidence>
<dbReference type="InterPro" id="IPR011990">
    <property type="entry name" value="TPR-like_helical_dom_sf"/>
</dbReference>
<comment type="similarity">
    <text evidence="2">Belongs to the SusD family.</text>
</comment>
<evidence type="ECO:0000313" key="9">
    <source>
        <dbReference type="Proteomes" id="UP001501496"/>
    </source>
</evidence>
<dbReference type="InterPro" id="IPR012944">
    <property type="entry name" value="SusD_RagB_dom"/>
</dbReference>
<name>A0ABP8C366_9FLAO</name>
<keyword evidence="3" id="KW-0732">Signal</keyword>
<dbReference type="CDD" id="cd08977">
    <property type="entry name" value="SusD"/>
    <property type="match status" value="1"/>
</dbReference>
<evidence type="ECO:0000256" key="5">
    <source>
        <dbReference type="ARBA" id="ARBA00023237"/>
    </source>
</evidence>
<keyword evidence="4" id="KW-0472">Membrane</keyword>
<sequence length="598" mass="67407">MMKKLYILFFIALSSILYVGCADDYLESEPLNKISSAAVFENEGYAKALLSDIYSYMPNGFGWESIGHKGRGLGRRSFLDCTTDLIANKSGYVEAWHYVNYGQTPTNGQQFSNWEENYTAIFECNTFIDGIEGSSLSSNSNMQLMKTEARFLRAFFYFDLVRRYGAVPLITEVPDITDVDALYKSRTPETDVYDFIDTEFEEVAEALPFAKDMNVAGSEWGRICKEAAWGFHGRMLLHAKRYAKSAVMSKKVIDAVNEGTSDRTMEPDYQKLFVSEGNNKEVLFEILFDGVNKGGTVDNFSRPPSNRGTWGGQHNPTEDLVASYELANGLPATVANGHDPHDPYKNRDPRLEQTVIHHGSTFYGGVTYDLAWVYDASNSTWGPIKNTDAPHAQGLATITGYYLKKFMSEEVTAFDFGQSKQSWIVLRLGEVYLNYAEAQNEAVGPDQTVYDAINVVRNRSNMPNLEVNYPGLDPDGMFKRIQHERKVELAFEGHRFWDIRRWRIGADVCNGSVPVNPAAPEEGGYMSCCYALKQDDGTILYLTPSTMDDVLAPGDKLAKDPYTNTRRTYIWDDKNYLMPIPQSALDKNPELKEQNPGY</sequence>
<feature type="domain" description="RagB/SusD" evidence="6">
    <location>
        <begin position="280"/>
        <end position="598"/>
    </location>
</feature>
<dbReference type="RefSeq" id="WP_344786840.1">
    <property type="nucleotide sequence ID" value="NZ_BAABCA010000002.1"/>
</dbReference>
<evidence type="ECO:0000256" key="4">
    <source>
        <dbReference type="ARBA" id="ARBA00023136"/>
    </source>
</evidence>
<protein>
    <submittedName>
        <fullName evidence="8">RagB/SusD family nutrient uptake outer membrane protein</fullName>
    </submittedName>
</protein>
<dbReference type="EMBL" id="BAABCA010000002">
    <property type="protein sequence ID" value="GAA4232833.1"/>
    <property type="molecule type" value="Genomic_DNA"/>
</dbReference>
<accession>A0ABP8C366</accession>